<dbReference type="PANTHER" id="PTHR33116">
    <property type="entry name" value="REVERSE TRANSCRIPTASE ZINC-BINDING DOMAIN-CONTAINING PROTEIN-RELATED-RELATED"/>
    <property type="match status" value="1"/>
</dbReference>
<dbReference type="Pfam" id="PF00078">
    <property type="entry name" value="RVT_1"/>
    <property type="match status" value="1"/>
</dbReference>
<evidence type="ECO:0000313" key="2">
    <source>
        <dbReference type="EMBL" id="GEX21179.1"/>
    </source>
</evidence>
<dbReference type="PROSITE" id="PS50878">
    <property type="entry name" value="RT_POL"/>
    <property type="match status" value="1"/>
</dbReference>
<protein>
    <submittedName>
        <fullName evidence="2">RNA-directed DNA polymerase, eukaryota, reverse transcriptase zinc-binding domain protein</fullName>
    </submittedName>
</protein>
<sequence>MENIDQFNIKLCWENYGFDSSISPSVGNSGGILCVWDPRLFHKTNVTISDYLIIIQGVWIPSGDVIVMGDFNEVRFPNERYGSVFNSQGANIFNQFISSAGLEELPLGGRKYTWCHKTGTNMSKLDQFLVSDGLWRCYPDMSSITLDRFLSDHRPILMRESHHDYGPTPFRFYHYWFDLEGFDKFMEETWTNAPQDDTNAMVKLTKKLRYLKQHIRTWIKDYKFKTRSAIQQIKNELSKIDVLIDKGEGNSDICSKRRDIFKSLQDIEKLHSSELSQKSKVKWAIGGDENSKYFHGVFNKNRNQHSIRGILVDGNWIETPSLLSPEQKSDLEINVTRSEIKKAAWDCGTDKSPGPDGFTFGFFRRYWSFLENDVNEAVNTFFTNGNFPKGINSSFITLIPKNQEAKTTKDFRPITLIGCINKIITKILANRMVFVLEDLCSKKKKQAMIFKVDFEKAYDSVRWDYLDDILKKFVFGEKWCSWIRNCLISSKGSILVNDSPSMEFQFHKGLKQGDPLSLFLFILVMESLHISVNGVVEAGLFRGVQVVHRENVAQTAQKIGCDILQTPFSYLGSKVGGLMSRVQSWDEITNIIVARLSSWKIQTLSIGGRFTLIKSVLGSIPIYHMSMFRVPIHNGGLGVSSLFALNRALLFKLVWRFFSYQSCLWSKVIKGIHGIDGNIGRKVSNQHPSLWLDIIKEVNLLQNCGIDLMSFLHRRMGNGEDTLFWDDKWRGDIILKTSFPRVYLLETQKNITVANKLSHSELFSSFRRLSRGGIEEAQYNLLTDFVQGVTLSEAKDCFRWSLDGSGGFIVSSTRKYIDDKTLDVVSSKTRWIKEVPIKVNILAWKVKINELPTRLNLSKGGEFRDGGRLMPQIFLVMKGGFIG</sequence>
<evidence type="ECO:0000259" key="1">
    <source>
        <dbReference type="PROSITE" id="PS50878"/>
    </source>
</evidence>
<dbReference type="PANTHER" id="PTHR33116:SF78">
    <property type="entry name" value="OS12G0587133 PROTEIN"/>
    <property type="match status" value="1"/>
</dbReference>
<gene>
    <name evidence="2" type="ORF">Tci_293154</name>
</gene>
<organism evidence="2">
    <name type="scientific">Tanacetum cinerariifolium</name>
    <name type="common">Dalmatian daisy</name>
    <name type="synonym">Chrysanthemum cinerariifolium</name>
    <dbReference type="NCBI Taxonomy" id="118510"/>
    <lineage>
        <taxon>Eukaryota</taxon>
        <taxon>Viridiplantae</taxon>
        <taxon>Streptophyta</taxon>
        <taxon>Embryophyta</taxon>
        <taxon>Tracheophyta</taxon>
        <taxon>Spermatophyta</taxon>
        <taxon>Magnoliopsida</taxon>
        <taxon>eudicotyledons</taxon>
        <taxon>Gunneridae</taxon>
        <taxon>Pentapetalae</taxon>
        <taxon>asterids</taxon>
        <taxon>campanulids</taxon>
        <taxon>Asterales</taxon>
        <taxon>Asteraceae</taxon>
        <taxon>Asteroideae</taxon>
        <taxon>Anthemideae</taxon>
        <taxon>Anthemidinae</taxon>
        <taxon>Tanacetum</taxon>
    </lineage>
</organism>
<dbReference type="EMBL" id="BKCJ010095472">
    <property type="protein sequence ID" value="GEX21179.1"/>
    <property type="molecule type" value="Genomic_DNA"/>
</dbReference>
<keyword evidence="2" id="KW-0695">RNA-directed DNA polymerase</keyword>
<dbReference type="InterPro" id="IPR000477">
    <property type="entry name" value="RT_dom"/>
</dbReference>
<comment type="caution">
    <text evidence="2">The sequence shown here is derived from an EMBL/GenBank/DDBJ whole genome shotgun (WGS) entry which is preliminary data.</text>
</comment>
<reference evidence="2" key="1">
    <citation type="journal article" date="2019" name="Sci. Rep.">
        <title>Draft genome of Tanacetum cinerariifolium, the natural source of mosquito coil.</title>
        <authorList>
            <person name="Yamashiro T."/>
            <person name="Shiraishi A."/>
            <person name="Satake H."/>
            <person name="Nakayama K."/>
        </authorList>
    </citation>
    <scope>NUCLEOTIDE SEQUENCE</scope>
</reference>
<dbReference type="InterPro" id="IPR043502">
    <property type="entry name" value="DNA/RNA_pol_sf"/>
</dbReference>
<name>A0A699H309_TANCI</name>
<accession>A0A699H309</accession>
<dbReference type="SUPFAM" id="SSF56672">
    <property type="entry name" value="DNA/RNA polymerases"/>
    <property type="match status" value="1"/>
</dbReference>
<proteinExistence type="predicted"/>
<dbReference type="InterPro" id="IPR036691">
    <property type="entry name" value="Endo/exonu/phosph_ase_sf"/>
</dbReference>
<dbReference type="SUPFAM" id="SSF56219">
    <property type="entry name" value="DNase I-like"/>
    <property type="match status" value="1"/>
</dbReference>
<feature type="domain" description="Reverse transcriptase" evidence="1">
    <location>
        <begin position="380"/>
        <end position="593"/>
    </location>
</feature>
<dbReference type="GO" id="GO:0003964">
    <property type="term" value="F:RNA-directed DNA polymerase activity"/>
    <property type="evidence" value="ECO:0007669"/>
    <property type="project" value="UniProtKB-KW"/>
</dbReference>
<keyword evidence="2" id="KW-0548">Nucleotidyltransferase</keyword>
<keyword evidence="2" id="KW-0808">Transferase</keyword>
<dbReference type="AlphaFoldDB" id="A0A699H309"/>
<dbReference type="Gene3D" id="3.60.10.10">
    <property type="entry name" value="Endonuclease/exonuclease/phosphatase"/>
    <property type="match status" value="1"/>
</dbReference>